<evidence type="ECO:0000256" key="1">
    <source>
        <dbReference type="SAM" id="MobiDB-lite"/>
    </source>
</evidence>
<comment type="caution">
    <text evidence="2">The sequence shown here is derived from an EMBL/GenBank/DDBJ whole genome shotgun (WGS) entry which is preliminary data.</text>
</comment>
<gene>
    <name evidence="2" type="ORF">FB472_2288</name>
</gene>
<organism evidence="2 3">
    <name type="scientific">Rhodoglobus vestalii</name>
    <dbReference type="NCBI Taxonomy" id="193384"/>
    <lineage>
        <taxon>Bacteria</taxon>
        <taxon>Bacillati</taxon>
        <taxon>Actinomycetota</taxon>
        <taxon>Actinomycetes</taxon>
        <taxon>Micrococcales</taxon>
        <taxon>Microbacteriaceae</taxon>
        <taxon>Rhodoglobus</taxon>
    </lineage>
</organism>
<reference evidence="2 3" key="1">
    <citation type="submission" date="2019-06" db="EMBL/GenBank/DDBJ databases">
        <title>Sequencing the genomes of 1000 actinobacteria strains.</title>
        <authorList>
            <person name="Klenk H.-P."/>
        </authorList>
    </citation>
    <scope>NUCLEOTIDE SEQUENCE [LARGE SCALE GENOMIC DNA]</scope>
    <source>
        <strain evidence="2 3">DSM 21947</strain>
    </source>
</reference>
<feature type="region of interest" description="Disordered" evidence="1">
    <location>
        <begin position="76"/>
        <end position="121"/>
    </location>
</feature>
<feature type="compositionally biased region" description="Basic and acidic residues" evidence="1">
    <location>
        <begin position="102"/>
        <end position="115"/>
    </location>
</feature>
<evidence type="ECO:0000313" key="3">
    <source>
        <dbReference type="Proteomes" id="UP000316560"/>
    </source>
</evidence>
<accession>A0A8H2PUM0</accession>
<proteinExistence type="predicted"/>
<evidence type="ECO:0000313" key="2">
    <source>
        <dbReference type="EMBL" id="TQO20646.1"/>
    </source>
</evidence>
<protein>
    <submittedName>
        <fullName evidence="2">Uncharacterized protein</fullName>
    </submittedName>
</protein>
<dbReference type="EMBL" id="VFRA01000001">
    <property type="protein sequence ID" value="TQO20646.1"/>
    <property type="molecule type" value="Genomic_DNA"/>
</dbReference>
<keyword evidence="3" id="KW-1185">Reference proteome</keyword>
<dbReference type="AlphaFoldDB" id="A0A8H2PUM0"/>
<feature type="compositionally biased region" description="Polar residues" evidence="1">
    <location>
        <begin position="86"/>
        <end position="97"/>
    </location>
</feature>
<sequence>MDTLTGTALAEAIVADGFDAHRSALAELLNRAHQCQVDEVLLSILSDDTTPRVARERALGRVLVFMQYRRRKALEDHEDLWAPRRSNGSRPVRSTHQVGKGSAERPSDQSDREQTESALCR</sequence>
<dbReference type="Proteomes" id="UP000316560">
    <property type="component" value="Unassembled WGS sequence"/>
</dbReference>
<name>A0A8H2PUM0_9MICO</name>